<name>A0A2U2BGB1_ALCFA</name>
<comment type="caution">
    <text evidence="1">The sequence shown here is derived from an EMBL/GenBank/DDBJ whole genome shotgun (WGS) entry which is preliminary data.</text>
</comment>
<reference evidence="1 2" key="1">
    <citation type="submission" date="2018-05" db="EMBL/GenBank/DDBJ databases">
        <title>Genome Sequence of an Efficient Indole-Degrading Bacterium, Alcaligenes sp.YBY.</title>
        <authorList>
            <person name="Yang B."/>
        </authorList>
    </citation>
    <scope>NUCLEOTIDE SEQUENCE [LARGE SCALE GENOMIC DNA]</scope>
    <source>
        <strain evidence="1 2">YBY</strain>
    </source>
</reference>
<evidence type="ECO:0000313" key="2">
    <source>
        <dbReference type="Proteomes" id="UP000245216"/>
    </source>
</evidence>
<accession>A0A2U2BGB1</accession>
<dbReference type="EMBL" id="QEXO01000004">
    <property type="protein sequence ID" value="PWE13049.1"/>
    <property type="molecule type" value="Genomic_DNA"/>
</dbReference>
<gene>
    <name evidence="1" type="ORF">DF183_14540</name>
</gene>
<protein>
    <submittedName>
        <fullName evidence="1">Uncharacterized protein</fullName>
    </submittedName>
</protein>
<dbReference type="Proteomes" id="UP000245216">
    <property type="component" value="Unassembled WGS sequence"/>
</dbReference>
<proteinExistence type="predicted"/>
<evidence type="ECO:0000313" key="1">
    <source>
        <dbReference type="EMBL" id="PWE13049.1"/>
    </source>
</evidence>
<dbReference type="RefSeq" id="WP_109089423.1">
    <property type="nucleotide sequence ID" value="NZ_QEXO01000004.1"/>
</dbReference>
<reference evidence="1 2" key="2">
    <citation type="submission" date="2018-05" db="EMBL/GenBank/DDBJ databases">
        <authorList>
            <person name="Lanie J.A."/>
            <person name="Ng W.-L."/>
            <person name="Kazmierczak K.M."/>
            <person name="Andrzejewski T.M."/>
            <person name="Davidsen T.M."/>
            <person name="Wayne K.J."/>
            <person name="Tettelin H."/>
            <person name="Glass J.I."/>
            <person name="Rusch D."/>
            <person name="Podicherti R."/>
            <person name="Tsui H.-C.T."/>
            <person name="Winkler M.E."/>
        </authorList>
    </citation>
    <scope>NUCLEOTIDE SEQUENCE [LARGE SCALE GENOMIC DNA]</scope>
    <source>
        <strain evidence="1 2">YBY</strain>
    </source>
</reference>
<dbReference type="AlphaFoldDB" id="A0A2U2BGB1"/>
<organism evidence="1 2">
    <name type="scientific">Alcaligenes faecalis</name>
    <dbReference type="NCBI Taxonomy" id="511"/>
    <lineage>
        <taxon>Bacteria</taxon>
        <taxon>Pseudomonadati</taxon>
        <taxon>Pseudomonadota</taxon>
        <taxon>Betaproteobacteria</taxon>
        <taxon>Burkholderiales</taxon>
        <taxon>Alcaligenaceae</taxon>
        <taxon>Alcaligenes</taxon>
    </lineage>
</organism>
<sequence>MTRRFSSLNWRDALYSAVRQAPGGVGAAAVFLSDRRAVSIHPESLRRKLTGGEQLDLDMAFLLTEWLEELADCRESARDWLIAAAQQGGLSVVEMPSEPEGGFTDEAGALNEKALKAAAELGQMCSAITGTTADGKVTFEEREMVVAKARDLIVLCFRIIRNVTRWHRKEVSA</sequence>